<name>A0A346AYG8_9FIRM</name>
<dbReference type="EMBL" id="CP029462">
    <property type="protein sequence ID" value="AXL20911.1"/>
    <property type="molecule type" value="Genomic_DNA"/>
</dbReference>
<dbReference type="InterPro" id="IPR017587">
    <property type="entry name" value="YqeC"/>
</dbReference>
<dbReference type="SUPFAM" id="SSF53623">
    <property type="entry name" value="MurD-like peptide ligases, catalytic domain"/>
    <property type="match status" value="1"/>
</dbReference>
<dbReference type="OrthoDB" id="368187at2"/>
<organism evidence="1 2">
    <name type="scientific">Megasphaera stantonii</name>
    <dbReference type="NCBI Taxonomy" id="2144175"/>
    <lineage>
        <taxon>Bacteria</taxon>
        <taxon>Bacillati</taxon>
        <taxon>Bacillota</taxon>
        <taxon>Negativicutes</taxon>
        <taxon>Veillonellales</taxon>
        <taxon>Veillonellaceae</taxon>
        <taxon>Megasphaera</taxon>
    </lineage>
</organism>
<protein>
    <submittedName>
        <fullName evidence="1">Putative selenium-dependent hydroxylase accessory protein YqeC</fullName>
    </submittedName>
</protein>
<dbReference type="AlphaFoldDB" id="A0A346AYG8"/>
<sequence length="255" mass="28076">MCRIFACRNGAAEEMPSLRQGLAYGCSSLAQKKKTVVAFTGSGGKTTWIYRLAEELRRQGKRVAIATTTHMYEPPSELLADDTETVKSLLEGQGFAVVGRRDGRGKIGYGGDALFAVCRTLADVVLVEADGSRRQPLKCFGPHEPVIPPRTDCIVHVAGLSALSRPLDEVCFRWERSRWARRQVVTDDVFAAVVTSCLAALRRNWKVPVVPVFNQADGEAVRLGGQALLRRMAEPIGLTTFFDIEERGDIRCISH</sequence>
<dbReference type="Gene3D" id="3.40.50.300">
    <property type="entry name" value="P-loop containing nucleotide triphosphate hydrolases"/>
    <property type="match status" value="1"/>
</dbReference>
<evidence type="ECO:0000313" key="1">
    <source>
        <dbReference type="EMBL" id="AXL20911.1"/>
    </source>
</evidence>
<dbReference type="Pfam" id="PF19842">
    <property type="entry name" value="YqeC"/>
    <property type="match status" value="1"/>
</dbReference>
<dbReference type="InterPro" id="IPR036565">
    <property type="entry name" value="Mur-like_cat_sf"/>
</dbReference>
<keyword evidence="2" id="KW-1185">Reference proteome</keyword>
<gene>
    <name evidence="1" type="primary">yqeC</name>
    <name evidence="1" type="ORF">DKB62_04635</name>
</gene>
<accession>A0A346AYG8</accession>
<evidence type="ECO:0000313" key="2">
    <source>
        <dbReference type="Proteomes" id="UP000254337"/>
    </source>
</evidence>
<reference evidence="1 2" key="1">
    <citation type="submission" date="2018-05" db="EMBL/GenBank/DDBJ databases">
        <title>Complete genome sequence of Megasphaera sp. AJH120T, isolated from the ceca of a chicken.</title>
        <authorList>
            <person name="Maki J."/>
            <person name="Looft T."/>
        </authorList>
    </citation>
    <scope>NUCLEOTIDE SEQUENCE [LARGE SCALE GENOMIC DNA]</scope>
    <source>
        <strain evidence="1 2">AJH120</strain>
    </source>
</reference>
<dbReference type="RefSeq" id="WP_107195833.1">
    <property type="nucleotide sequence ID" value="NZ_CP029462.1"/>
</dbReference>
<dbReference type="InterPro" id="IPR027417">
    <property type="entry name" value="P-loop_NTPase"/>
</dbReference>
<dbReference type="Proteomes" id="UP000254337">
    <property type="component" value="Chromosome"/>
</dbReference>
<dbReference type="GO" id="GO:0005524">
    <property type="term" value="F:ATP binding"/>
    <property type="evidence" value="ECO:0007669"/>
    <property type="project" value="InterPro"/>
</dbReference>
<dbReference type="KEGG" id="meg:DKB62_04635"/>
<dbReference type="NCBIfam" id="TIGR03172">
    <property type="entry name" value="selenium cofactor biosynthesis protein YqeC"/>
    <property type="match status" value="1"/>
</dbReference>
<proteinExistence type="predicted"/>